<reference evidence="3" key="1">
    <citation type="journal article" date="2020" name="Stud. Mycol.">
        <title>101 Dothideomycetes genomes: A test case for predicting lifestyles and emergence of pathogens.</title>
        <authorList>
            <person name="Haridas S."/>
            <person name="Albert R."/>
            <person name="Binder M."/>
            <person name="Bloem J."/>
            <person name="LaButti K."/>
            <person name="Salamov A."/>
            <person name="Andreopoulos B."/>
            <person name="Baker S."/>
            <person name="Barry K."/>
            <person name="Bills G."/>
            <person name="Bluhm B."/>
            <person name="Cannon C."/>
            <person name="Castanera R."/>
            <person name="Culley D."/>
            <person name="Daum C."/>
            <person name="Ezra D."/>
            <person name="Gonzalez J."/>
            <person name="Henrissat B."/>
            <person name="Kuo A."/>
            <person name="Liang C."/>
            <person name="Lipzen A."/>
            <person name="Lutzoni F."/>
            <person name="Magnuson J."/>
            <person name="Mondo S."/>
            <person name="Nolan M."/>
            <person name="Ohm R."/>
            <person name="Pangilinan J."/>
            <person name="Park H.-J."/>
            <person name="Ramirez L."/>
            <person name="Alfaro M."/>
            <person name="Sun H."/>
            <person name="Tritt A."/>
            <person name="Yoshinaga Y."/>
            <person name="Zwiers L.-H."/>
            <person name="Turgeon B."/>
            <person name="Goodwin S."/>
            <person name="Spatafora J."/>
            <person name="Crous P."/>
            <person name="Grigoriev I."/>
        </authorList>
    </citation>
    <scope>NUCLEOTIDE SEQUENCE [LARGE SCALE GENOMIC DNA]</scope>
    <source>
        <strain evidence="3">CBS 304.66</strain>
    </source>
</reference>
<keyword evidence="3" id="KW-1185">Reference proteome</keyword>
<proteinExistence type="predicted"/>
<feature type="non-terminal residue" evidence="2">
    <location>
        <position position="1"/>
    </location>
</feature>
<comment type="caution">
    <text evidence="2">The sequence shown here is derived from an EMBL/GenBank/DDBJ whole genome shotgun (WGS) entry which is preliminary data.</text>
</comment>
<gene>
    <name evidence="2" type="ORF">CC78DRAFT_475120</name>
</gene>
<sequence length="199" mass="23505">FKESSTNTEKIKFDADMTAFNIKCFTGLKIQWTDNLANHLQLIDNEAKLCIFHHVTFLKWQIKSPIFPSEFIKETLQTLALLFPRYGRNTQKWLHSEFSSTHGLIYIDCGLLNCDSVMPNDRAVEKFKFWRDELLTMNEKFDEPRPISVLQLWHDRRKKLQWFAFWIAVLVLVLTIFFGLVQSIEGTLQVYKAYYPTSN</sequence>
<dbReference type="OrthoDB" id="5428890at2759"/>
<evidence type="ECO:0000313" key="3">
    <source>
        <dbReference type="Proteomes" id="UP000800093"/>
    </source>
</evidence>
<name>A0A9P4JZ55_9PLEO</name>
<dbReference type="AlphaFoldDB" id="A0A9P4JZ55"/>
<keyword evidence="1" id="KW-1133">Transmembrane helix</keyword>
<keyword evidence="1" id="KW-0812">Transmembrane</keyword>
<feature type="transmembrane region" description="Helical" evidence="1">
    <location>
        <begin position="162"/>
        <end position="181"/>
    </location>
</feature>
<keyword evidence="1" id="KW-0472">Membrane</keyword>
<organism evidence="2 3">
    <name type="scientific">Lojkania enalia</name>
    <dbReference type="NCBI Taxonomy" id="147567"/>
    <lineage>
        <taxon>Eukaryota</taxon>
        <taxon>Fungi</taxon>
        <taxon>Dikarya</taxon>
        <taxon>Ascomycota</taxon>
        <taxon>Pezizomycotina</taxon>
        <taxon>Dothideomycetes</taxon>
        <taxon>Pleosporomycetidae</taxon>
        <taxon>Pleosporales</taxon>
        <taxon>Pleosporales incertae sedis</taxon>
        <taxon>Lojkania</taxon>
    </lineage>
</organism>
<evidence type="ECO:0000256" key="1">
    <source>
        <dbReference type="SAM" id="Phobius"/>
    </source>
</evidence>
<protein>
    <submittedName>
        <fullName evidence="2">Uncharacterized protein</fullName>
    </submittedName>
</protein>
<evidence type="ECO:0000313" key="2">
    <source>
        <dbReference type="EMBL" id="KAF2259627.1"/>
    </source>
</evidence>
<accession>A0A9P4JZ55</accession>
<dbReference type="EMBL" id="ML986705">
    <property type="protein sequence ID" value="KAF2259627.1"/>
    <property type="molecule type" value="Genomic_DNA"/>
</dbReference>
<dbReference type="Proteomes" id="UP000800093">
    <property type="component" value="Unassembled WGS sequence"/>
</dbReference>